<evidence type="ECO:0008006" key="3">
    <source>
        <dbReference type="Google" id="ProtNLM"/>
    </source>
</evidence>
<sequence>MGAEDTLTSNFNEMIINKILNVDDYYFDVFMSISEALTGFSANELQSTGLATDYYTYILKSLEGATFVEFLTISKDILDKATTEDELKNAIKLTIIANSGMNDMAGKLMTLWYLGTWEGAYINDRSYKEGLVWNVMHAHPPGAKQPGYKSWNIQPVNSNS</sequence>
<evidence type="ECO:0000313" key="2">
    <source>
        <dbReference type="Proteomes" id="UP000092651"/>
    </source>
</evidence>
<dbReference type="Proteomes" id="UP000092651">
    <property type="component" value="Unassembled WGS sequence"/>
</dbReference>
<comment type="caution">
    <text evidence="1">The sequence shown here is derived from an EMBL/GenBank/DDBJ whole genome shotgun (WGS) entry which is preliminary data.</text>
</comment>
<evidence type="ECO:0000313" key="1">
    <source>
        <dbReference type="EMBL" id="OCA77434.1"/>
    </source>
</evidence>
<organism evidence="1 2">
    <name type="scientific">Chryseobacterium artocarpi</name>
    <dbReference type="NCBI Taxonomy" id="1414727"/>
    <lineage>
        <taxon>Bacteria</taxon>
        <taxon>Pseudomonadati</taxon>
        <taxon>Bacteroidota</taxon>
        <taxon>Flavobacteriia</taxon>
        <taxon>Flavobacteriales</taxon>
        <taxon>Weeksellaceae</taxon>
        <taxon>Chryseobacterium group</taxon>
        <taxon>Chryseobacterium</taxon>
    </lineage>
</organism>
<dbReference type="EMBL" id="MAYH01000001">
    <property type="protein sequence ID" value="OCA77434.1"/>
    <property type="molecule type" value="Genomic_DNA"/>
</dbReference>
<name>A0A1B9A0W8_9FLAO</name>
<dbReference type="AlphaFoldDB" id="A0A1B9A0W8"/>
<accession>A0A1B9A0W8</accession>
<proteinExistence type="predicted"/>
<protein>
    <recommendedName>
        <fullName evidence="3">Membrane bound FAD containing D-sorbitol dehydrogenase</fullName>
    </recommendedName>
</protein>
<keyword evidence="2" id="KW-1185">Reference proteome</keyword>
<gene>
    <name evidence="1" type="ORF">BBI01_02980</name>
</gene>
<reference evidence="1 2" key="1">
    <citation type="submission" date="2016-07" db="EMBL/GenBank/DDBJ databases">
        <authorList>
            <person name="Jeong J.-J."/>
            <person name="Kim D.W."/>
            <person name="Sang M.K."/>
            <person name="Choi I.-G."/>
            <person name="Kim K.D."/>
        </authorList>
    </citation>
    <scope>NUCLEOTIDE SEQUENCE [LARGE SCALE GENOMIC DNA]</scope>
    <source>
        <strain evidence="1 2">UTM-3</strain>
    </source>
</reference>